<dbReference type="InterPro" id="IPR008936">
    <property type="entry name" value="Rho_GTPase_activation_prot"/>
</dbReference>
<dbReference type="PANTHER" id="PTHR45808:SF2">
    <property type="entry name" value="RHO GTPASE-ACTIVATING PROTEIN 68F"/>
    <property type="match status" value="1"/>
</dbReference>
<feature type="domain" description="Rho-GAP" evidence="1">
    <location>
        <begin position="59"/>
        <end position="250"/>
    </location>
</feature>
<dbReference type="OrthoDB" id="10573529at2759"/>
<dbReference type="Proteomes" id="UP000594260">
    <property type="component" value="Unplaced"/>
</dbReference>
<dbReference type="GeneID" id="111252281"/>
<dbReference type="Pfam" id="PF00620">
    <property type="entry name" value="RhoGAP"/>
    <property type="match status" value="1"/>
</dbReference>
<organism evidence="2 3">
    <name type="scientific">Varroa destructor</name>
    <name type="common">Honeybee mite</name>
    <dbReference type="NCBI Taxonomy" id="109461"/>
    <lineage>
        <taxon>Eukaryota</taxon>
        <taxon>Metazoa</taxon>
        <taxon>Ecdysozoa</taxon>
        <taxon>Arthropoda</taxon>
        <taxon>Chelicerata</taxon>
        <taxon>Arachnida</taxon>
        <taxon>Acari</taxon>
        <taxon>Parasitiformes</taxon>
        <taxon>Mesostigmata</taxon>
        <taxon>Gamasina</taxon>
        <taxon>Dermanyssoidea</taxon>
        <taxon>Varroidae</taxon>
        <taxon>Varroa</taxon>
    </lineage>
</organism>
<dbReference type="EnsemblMetazoa" id="XM_022809863">
    <property type="protein sequence ID" value="XP_022665598"/>
    <property type="gene ID" value="LOC111252281"/>
</dbReference>
<sequence length="359" mass="42281">MKKSPNRVRLELRITLKMTMGFRRLAKKWLDRIFETEPSYISRSLAKHKLVLCNKDVSVYLAGFEVPYVIDYLSKQILLRAEIPLLFREPGRTSMRRQIGEHFLNTGTLPKEVIGDVHEACALYKRWLRTLRDPLLPLDIQRSIVERLSVLEEPEEWQLQRLTELIVDGESPPPLPLVCFLHCIFFLQQITRLKNRNLMTASSLAAIFARYLFRYEALELRWPHITDDSQDQRDYHAMQERVLLKVKDFLEFLISGRGNRVFAKALRRRADRQKDNGHIRVRTQPIAQAQPLGHHLPVIPTEARAALVQSSEPILLMWRSHDFDMVTVHEERSPLRMTFVREMRARTPNRDRDENSIYL</sequence>
<dbReference type="GO" id="GO:0007264">
    <property type="term" value="P:small GTPase-mediated signal transduction"/>
    <property type="evidence" value="ECO:0007669"/>
    <property type="project" value="TreeGrafter"/>
</dbReference>
<dbReference type="PANTHER" id="PTHR45808">
    <property type="entry name" value="RHO GTPASE-ACTIVATING PROTEIN 68F"/>
    <property type="match status" value="1"/>
</dbReference>
<dbReference type="SUPFAM" id="SSF48350">
    <property type="entry name" value="GTPase activation domain, GAP"/>
    <property type="match status" value="1"/>
</dbReference>
<accession>A0A7M7KEI5</accession>
<evidence type="ECO:0000313" key="2">
    <source>
        <dbReference type="EnsemblMetazoa" id="XP_022665598"/>
    </source>
</evidence>
<dbReference type="RefSeq" id="XP_022665598.1">
    <property type="nucleotide sequence ID" value="XM_022809863.1"/>
</dbReference>
<keyword evidence="3" id="KW-1185">Reference proteome</keyword>
<dbReference type="GO" id="GO:0005737">
    <property type="term" value="C:cytoplasm"/>
    <property type="evidence" value="ECO:0007669"/>
    <property type="project" value="TreeGrafter"/>
</dbReference>
<dbReference type="InParanoid" id="A0A7M7KEI5"/>
<dbReference type="PROSITE" id="PS50238">
    <property type="entry name" value="RHOGAP"/>
    <property type="match status" value="1"/>
</dbReference>
<dbReference type="AlphaFoldDB" id="A0A7M7KEI5"/>
<dbReference type="SMART" id="SM00324">
    <property type="entry name" value="RhoGAP"/>
    <property type="match status" value="1"/>
</dbReference>
<dbReference type="InterPro" id="IPR000198">
    <property type="entry name" value="RhoGAP_dom"/>
</dbReference>
<name>A0A7M7KEI5_VARDE</name>
<dbReference type="Gene3D" id="1.10.555.10">
    <property type="entry name" value="Rho GTPase activation protein"/>
    <property type="match status" value="1"/>
</dbReference>
<dbReference type="CDD" id="cd00159">
    <property type="entry name" value="RhoGAP"/>
    <property type="match status" value="1"/>
</dbReference>
<reference evidence="2" key="1">
    <citation type="submission" date="2021-01" db="UniProtKB">
        <authorList>
            <consortium name="EnsemblMetazoa"/>
        </authorList>
    </citation>
    <scope>IDENTIFICATION</scope>
</reference>
<dbReference type="KEGG" id="vde:111252281"/>
<evidence type="ECO:0000313" key="3">
    <source>
        <dbReference type="Proteomes" id="UP000594260"/>
    </source>
</evidence>
<proteinExistence type="predicted"/>
<dbReference type="GO" id="GO:0005096">
    <property type="term" value="F:GTPase activator activity"/>
    <property type="evidence" value="ECO:0007669"/>
    <property type="project" value="TreeGrafter"/>
</dbReference>
<protein>
    <recommendedName>
        <fullName evidence="1">Rho-GAP domain-containing protein</fullName>
    </recommendedName>
</protein>
<evidence type="ECO:0000259" key="1">
    <source>
        <dbReference type="PROSITE" id="PS50238"/>
    </source>
</evidence>